<name>U6KH52_EIMTE</name>
<proteinExistence type="predicted"/>
<dbReference type="OrthoDB" id="10332667at2759"/>
<reference evidence="1" key="1">
    <citation type="submission" date="2013-10" db="EMBL/GenBank/DDBJ databases">
        <title>Genomic analysis of the causative agents of coccidiosis in chickens.</title>
        <authorList>
            <person name="Reid A.J."/>
            <person name="Blake D."/>
            <person name="Billington K."/>
            <person name="Browne H."/>
            <person name="Dunn M."/>
            <person name="Hung S."/>
            <person name="Kawahara F."/>
            <person name="Miranda-Saavedra D."/>
            <person name="Mourier T."/>
            <person name="Nagra H."/>
            <person name="Otto T.D."/>
            <person name="Rawlings N."/>
            <person name="Sanchez A."/>
            <person name="Sanders M."/>
            <person name="Subramaniam C."/>
            <person name="Tay Y."/>
            <person name="Dear P."/>
            <person name="Doerig C."/>
            <person name="Gruber A."/>
            <person name="Parkinson J."/>
            <person name="Shirley M."/>
            <person name="Wan K.L."/>
            <person name="Berriman M."/>
            <person name="Tomley F."/>
            <person name="Pain A."/>
        </authorList>
    </citation>
    <scope>NUCLEOTIDE SEQUENCE [LARGE SCALE GENOMIC DNA]</scope>
    <source>
        <strain evidence="1">Houghton</strain>
    </source>
</reference>
<accession>U6KH52</accession>
<sequence length="84" mass="8735">MPFLPMDPAQTTGAAAAAAAAASANSGNALQQKHAEYEQTALRLSLCSDESLVSVLKKLLPRVILELMTCPPPSLPKASGRSVM</sequence>
<dbReference type="Proteomes" id="UP000030747">
    <property type="component" value="Unassembled WGS sequence"/>
</dbReference>
<dbReference type="GeneID" id="25251706"/>
<evidence type="ECO:0000313" key="2">
    <source>
        <dbReference type="Proteomes" id="UP000030747"/>
    </source>
</evidence>
<dbReference type="RefSeq" id="XP_013228122.1">
    <property type="nucleotide sequence ID" value="XM_013372668.1"/>
</dbReference>
<reference evidence="1" key="2">
    <citation type="submission" date="2013-10" db="EMBL/GenBank/DDBJ databases">
        <authorList>
            <person name="Aslett M."/>
        </authorList>
    </citation>
    <scope>NUCLEOTIDE SEQUENCE [LARGE SCALE GENOMIC DNA]</scope>
    <source>
        <strain evidence="1">Houghton</strain>
    </source>
</reference>
<dbReference type="EMBL" id="HG673751">
    <property type="protein sequence ID" value="CDJ37284.1"/>
    <property type="molecule type" value="Genomic_DNA"/>
</dbReference>
<gene>
    <name evidence="1" type="ORF">ETH_00012695</name>
</gene>
<dbReference type="VEuPathDB" id="ToxoDB:ETH_00012695"/>
<dbReference type="VEuPathDB" id="ToxoDB:ETH2_0849900"/>
<keyword evidence="2" id="KW-1185">Reference proteome</keyword>
<evidence type="ECO:0000313" key="1">
    <source>
        <dbReference type="EMBL" id="CDJ37284.1"/>
    </source>
</evidence>
<protein>
    <submittedName>
        <fullName evidence="1">Uncharacterized protein</fullName>
    </submittedName>
</protein>
<organism evidence="1 2">
    <name type="scientific">Eimeria tenella</name>
    <name type="common">Coccidian parasite</name>
    <dbReference type="NCBI Taxonomy" id="5802"/>
    <lineage>
        <taxon>Eukaryota</taxon>
        <taxon>Sar</taxon>
        <taxon>Alveolata</taxon>
        <taxon>Apicomplexa</taxon>
        <taxon>Conoidasida</taxon>
        <taxon>Coccidia</taxon>
        <taxon>Eucoccidiorida</taxon>
        <taxon>Eimeriorina</taxon>
        <taxon>Eimeriidae</taxon>
        <taxon>Eimeria</taxon>
    </lineage>
</organism>
<dbReference type="AlphaFoldDB" id="U6KH52"/>